<proteinExistence type="inferred from homology"/>
<feature type="transmembrane region" description="Helical" evidence="6">
    <location>
        <begin position="82"/>
        <end position="106"/>
    </location>
</feature>
<gene>
    <name evidence="8" type="primary">copD</name>
    <name evidence="8" type="ORF">N4G40_07870</name>
</gene>
<sequence>MLATLWIVLRAVHFFAVLLLTGSAFYTALLAPRGYRPRLAQRLNTIMVGAVALSAISAVLMLSAQSGLMSGDWRNIGDITTWLAVLSTRWGHVWCAVICAALLSMLAWRWHGVRRQRLLLLTGLIQLILMAGVGHAAMREGWLGWLQQSNHALHLIGVAFWGGGLFPVLLLMREARQIAFRADAIRAMMRFSRYGHLAVALVLLTGIVNGVLIAGSPLHWQRSLWSLLLWIKVLLVGVMVAVALVNRYLLVPRFHLAGGRAAQLFIRFTQCELLLAIIVVVLVSVLATLSPA</sequence>
<evidence type="ECO:0000256" key="2">
    <source>
        <dbReference type="ARBA" id="ARBA00022475"/>
    </source>
</evidence>
<evidence type="ECO:0000256" key="3">
    <source>
        <dbReference type="ARBA" id="ARBA00022692"/>
    </source>
</evidence>
<comment type="similarity">
    <text evidence="6">Belongs to the CopD family.</text>
</comment>
<evidence type="ECO:0000256" key="4">
    <source>
        <dbReference type="ARBA" id="ARBA00022989"/>
    </source>
</evidence>
<keyword evidence="6" id="KW-0997">Cell inner membrane</keyword>
<evidence type="ECO:0000256" key="6">
    <source>
        <dbReference type="RuleBase" id="RU369037"/>
    </source>
</evidence>
<dbReference type="EMBL" id="JAOBTT010000001">
    <property type="protein sequence ID" value="MDZ7278191.1"/>
    <property type="molecule type" value="Genomic_DNA"/>
</dbReference>
<feature type="transmembrane region" description="Helical" evidence="6">
    <location>
        <begin position="227"/>
        <end position="250"/>
    </location>
</feature>
<keyword evidence="9" id="KW-1185">Reference proteome</keyword>
<dbReference type="NCBIfam" id="NF033808">
    <property type="entry name" value="copper_CopD"/>
    <property type="match status" value="1"/>
</dbReference>
<keyword evidence="2 6" id="KW-1003">Cell membrane</keyword>
<keyword evidence="6" id="KW-0186">Copper</keyword>
<accession>A0ABU5LE16</accession>
<feature type="transmembrane region" description="Helical" evidence="6">
    <location>
        <begin position="12"/>
        <end position="31"/>
    </location>
</feature>
<evidence type="ECO:0000256" key="1">
    <source>
        <dbReference type="ARBA" id="ARBA00004651"/>
    </source>
</evidence>
<feature type="transmembrane region" description="Helical" evidence="6">
    <location>
        <begin position="194"/>
        <end position="215"/>
    </location>
</feature>
<dbReference type="RefSeq" id="WP_322542201.1">
    <property type="nucleotide sequence ID" value="NZ_JAOBTT010000001.1"/>
</dbReference>
<dbReference type="InterPro" id="IPR008457">
    <property type="entry name" value="Cu-R_CopD_dom"/>
</dbReference>
<evidence type="ECO:0000313" key="9">
    <source>
        <dbReference type="Proteomes" id="UP001288620"/>
    </source>
</evidence>
<keyword evidence="5 6" id="KW-0472">Membrane</keyword>
<feature type="transmembrane region" description="Helical" evidence="6">
    <location>
        <begin position="43"/>
        <end position="62"/>
    </location>
</feature>
<comment type="function">
    <text evidence="6">Involved in copper resistance.</text>
</comment>
<feature type="transmembrane region" description="Helical" evidence="6">
    <location>
        <begin position="152"/>
        <end position="173"/>
    </location>
</feature>
<evidence type="ECO:0000259" key="7">
    <source>
        <dbReference type="Pfam" id="PF05425"/>
    </source>
</evidence>
<dbReference type="Pfam" id="PF05425">
    <property type="entry name" value="CopD"/>
    <property type="match status" value="1"/>
</dbReference>
<comment type="caution">
    <text evidence="8">The sequence shown here is derived from an EMBL/GenBank/DDBJ whole genome shotgun (WGS) entry which is preliminary data.</text>
</comment>
<protein>
    <recommendedName>
        <fullName evidence="6">Copper resistance protein D</fullName>
    </recommendedName>
</protein>
<evidence type="ECO:0000313" key="8">
    <source>
        <dbReference type="EMBL" id="MDZ7278191.1"/>
    </source>
</evidence>
<evidence type="ECO:0000256" key="5">
    <source>
        <dbReference type="ARBA" id="ARBA00023136"/>
    </source>
</evidence>
<feature type="transmembrane region" description="Helical" evidence="6">
    <location>
        <begin position="118"/>
        <end position="137"/>
    </location>
</feature>
<keyword evidence="3 6" id="KW-0812">Transmembrane</keyword>
<dbReference type="PANTHER" id="PTHR34820">
    <property type="entry name" value="INNER MEMBRANE PROTEIN YEBZ"/>
    <property type="match status" value="1"/>
</dbReference>
<organism evidence="8 9">
    <name type="scientific">Pantoea eucrina</name>
    <dbReference type="NCBI Taxonomy" id="472693"/>
    <lineage>
        <taxon>Bacteria</taxon>
        <taxon>Pseudomonadati</taxon>
        <taxon>Pseudomonadota</taxon>
        <taxon>Gammaproteobacteria</taxon>
        <taxon>Enterobacterales</taxon>
        <taxon>Erwiniaceae</taxon>
        <taxon>Pantoea</taxon>
    </lineage>
</organism>
<feature type="transmembrane region" description="Helical" evidence="6">
    <location>
        <begin position="271"/>
        <end position="289"/>
    </location>
</feature>
<dbReference type="InterPro" id="IPR032694">
    <property type="entry name" value="CopC/D"/>
</dbReference>
<feature type="domain" description="Copper resistance protein D" evidence="7">
    <location>
        <begin position="186"/>
        <end position="286"/>
    </location>
</feature>
<name>A0ABU5LE16_9GAMM</name>
<comment type="subcellular location">
    <subcellularLocation>
        <location evidence="6">Cell inner membrane</location>
        <topology evidence="6">Multi-pass membrane protein</topology>
    </subcellularLocation>
    <subcellularLocation>
        <location evidence="1">Cell membrane</location>
        <topology evidence="1">Multi-pass membrane protein</topology>
    </subcellularLocation>
</comment>
<dbReference type="PANTHER" id="PTHR34820:SF4">
    <property type="entry name" value="INNER MEMBRANE PROTEIN YEBZ"/>
    <property type="match status" value="1"/>
</dbReference>
<dbReference type="InterPro" id="IPR047689">
    <property type="entry name" value="CopD"/>
</dbReference>
<dbReference type="Proteomes" id="UP001288620">
    <property type="component" value="Unassembled WGS sequence"/>
</dbReference>
<keyword evidence="4 6" id="KW-1133">Transmembrane helix</keyword>
<reference evidence="9" key="1">
    <citation type="submission" date="2023-07" db="EMBL/GenBank/DDBJ databases">
        <title>Structural and functional analysis of rice phyllospheric bacteria for their antimicrobial properties and defense elicitation against blast disease.</title>
        <authorList>
            <person name="Sahu K.P."/>
            <person name="Asharani P."/>
            <person name="Kumar M."/>
            <person name="Reddy B."/>
            <person name="Kumar A."/>
        </authorList>
    </citation>
    <scope>NUCLEOTIDE SEQUENCE [LARGE SCALE GENOMIC DNA]</scope>
    <source>
        <strain evidence="9">OsEp_Plm_30P10</strain>
    </source>
</reference>